<dbReference type="EC" id="2.7.13.3" evidence="2"/>
<evidence type="ECO:0000256" key="3">
    <source>
        <dbReference type="ARBA" id="ARBA00022553"/>
    </source>
</evidence>
<dbReference type="Proteomes" id="UP000249061">
    <property type="component" value="Unassembled WGS sequence"/>
</dbReference>
<dbReference type="AlphaFoldDB" id="A0A2W5TPF3"/>
<evidence type="ECO:0000256" key="8">
    <source>
        <dbReference type="ARBA" id="ARBA00023012"/>
    </source>
</evidence>
<accession>A0A2W5TPF3</accession>
<dbReference type="SMART" id="SM00065">
    <property type="entry name" value="GAF"/>
    <property type="match status" value="1"/>
</dbReference>
<dbReference type="SUPFAM" id="SSF55781">
    <property type="entry name" value="GAF domain-like"/>
    <property type="match status" value="1"/>
</dbReference>
<evidence type="ECO:0000313" key="10">
    <source>
        <dbReference type="EMBL" id="PZR13205.1"/>
    </source>
</evidence>
<dbReference type="SMART" id="SM00387">
    <property type="entry name" value="HATPase_c"/>
    <property type="match status" value="1"/>
</dbReference>
<dbReference type="Pfam" id="PF02518">
    <property type="entry name" value="HATPase_c"/>
    <property type="match status" value="1"/>
</dbReference>
<gene>
    <name evidence="10" type="ORF">DI536_13020</name>
</gene>
<keyword evidence="6" id="KW-0418">Kinase</keyword>
<dbReference type="SMART" id="SM00388">
    <property type="entry name" value="HisKA"/>
    <property type="match status" value="1"/>
</dbReference>
<dbReference type="InterPro" id="IPR029016">
    <property type="entry name" value="GAF-like_dom_sf"/>
</dbReference>
<dbReference type="GO" id="GO:0005524">
    <property type="term" value="F:ATP binding"/>
    <property type="evidence" value="ECO:0007669"/>
    <property type="project" value="UniProtKB-KW"/>
</dbReference>
<keyword evidence="8" id="KW-0902">Two-component regulatory system</keyword>
<dbReference type="PROSITE" id="PS50109">
    <property type="entry name" value="HIS_KIN"/>
    <property type="match status" value="1"/>
</dbReference>
<dbReference type="SUPFAM" id="SSF55874">
    <property type="entry name" value="ATPase domain of HSP90 chaperone/DNA topoisomerase II/histidine kinase"/>
    <property type="match status" value="1"/>
</dbReference>
<dbReference type="Pfam" id="PF01590">
    <property type="entry name" value="GAF"/>
    <property type="match status" value="1"/>
</dbReference>
<sequence length="406" mass="44065">MALAREDSAVTQRAFLTGARLQLSRLQLDAGLPRLYQQLTAISAQALGVARVGVWLFDFSAQLVRCECLFDESGADAPPPLPMQPIKNYIDAVRELRFVATADARTDPHTSELTAYLERWHITSMLDAAVYRNGQVVGIVCHEHVGPPREWKVEERQFAATVADLLSHFLEVDARIAAQTQAHALELKLKDAHRLDALGRMAAGVAHDLNNLLTVITNGLAVLRCGGDAEVMTEMEESARHAAALVSQLMSLGRRQTPVATVQPLDPLIAQLESLLVPRKPESVRLVIDVEKGLSVWADGAQLIQVFSNLVTNAFQAMSDGGVALLRAHARRGGVTFEVIDTGPGIAEEHLSRLFDPFFTTKASGHGIGLAIVQQLVIQHGGEVKVSSAVGDGTTFRVWWPSHVPG</sequence>
<dbReference type="InterPro" id="IPR003018">
    <property type="entry name" value="GAF"/>
</dbReference>
<dbReference type="EMBL" id="QFQP01000010">
    <property type="protein sequence ID" value="PZR13205.1"/>
    <property type="molecule type" value="Genomic_DNA"/>
</dbReference>
<reference evidence="10 11" key="1">
    <citation type="submission" date="2017-08" db="EMBL/GenBank/DDBJ databases">
        <title>Infants hospitalized years apart are colonized by the same room-sourced microbial strains.</title>
        <authorList>
            <person name="Brooks B."/>
            <person name="Olm M.R."/>
            <person name="Firek B.A."/>
            <person name="Baker R."/>
            <person name="Thomas B.C."/>
            <person name="Morowitz M.J."/>
            <person name="Banfield J.F."/>
        </authorList>
    </citation>
    <scope>NUCLEOTIDE SEQUENCE [LARGE SCALE GENOMIC DNA]</scope>
    <source>
        <strain evidence="10">S2_003_000_R2_14</strain>
    </source>
</reference>
<dbReference type="InterPro" id="IPR036097">
    <property type="entry name" value="HisK_dim/P_sf"/>
</dbReference>
<keyword evidence="3" id="KW-0597">Phosphoprotein</keyword>
<dbReference type="Gene3D" id="1.10.287.130">
    <property type="match status" value="1"/>
</dbReference>
<comment type="caution">
    <text evidence="10">The sequence shown here is derived from an EMBL/GenBank/DDBJ whole genome shotgun (WGS) entry which is preliminary data.</text>
</comment>
<dbReference type="PANTHER" id="PTHR43065:SF46">
    <property type="entry name" value="C4-DICARBOXYLATE TRANSPORT SENSOR PROTEIN DCTB"/>
    <property type="match status" value="1"/>
</dbReference>
<dbReference type="Gene3D" id="3.30.450.40">
    <property type="match status" value="1"/>
</dbReference>
<dbReference type="InterPro" id="IPR004358">
    <property type="entry name" value="Sig_transdc_His_kin-like_C"/>
</dbReference>
<name>A0A2W5TPF3_9BACT</name>
<evidence type="ECO:0000259" key="9">
    <source>
        <dbReference type="PROSITE" id="PS50109"/>
    </source>
</evidence>
<dbReference type="InterPro" id="IPR036890">
    <property type="entry name" value="HATPase_C_sf"/>
</dbReference>
<evidence type="ECO:0000256" key="2">
    <source>
        <dbReference type="ARBA" id="ARBA00012438"/>
    </source>
</evidence>
<dbReference type="GO" id="GO:0000155">
    <property type="term" value="F:phosphorelay sensor kinase activity"/>
    <property type="evidence" value="ECO:0007669"/>
    <property type="project" value="InterPro"/>
</dbReference>
<keyword evidence="5" id="KW-0547">Nucleotide-binding</keyword>
<protein>
    <recommendedName>
        <fullName evidence="2">histidine kinase</fullName>
        <ecNumber evidence="2">2.7.13.3</ecNumber>
    </recommendedName>
</protein>
<comment type="catalytic activity">
    <reaction evidence="1">
        <text>ATP + protein L-histidine = ADP + protein N-phospho-L-histidine.</text>
        <dbReference type="EC" id="2.7.13.3"/>
    </reaction>
</comment>
<evidence type="ECO:0000313" key="11">
    <source>
        <dbReference type="Proteomes" id="UP000249061"/>
    </source>
</evidence>
<evidence type="ECO:0000256" key="5">
    <source>
        <dbReference type="ARBA" id="ARBA00022741"/>
    </source>
</evidence>
<dbReference type="InterPro" id="IPR005467">
    <property type="entry name" value="His_kinase_dom"/>
</dbReference>
<dbReference type="SUPFAM" id="SSF47384">
    <property type="entry name" value="Homodimeric domain of signal transducing histidine kinase"/>
    <property type="match status" value="1"/>
</dbReference>
<organism evidence="10 11">
    <name type="scientific">Archangium gephyra</name>
    <dbReference type="NCBI Taxonomy" id="48"/>
    <lineage>
        <taxon>Bacteria</taxon>
        <taxon>Pseudomonadati</taxon>
        <taxon>Myxococcota</taxon>
        <taxon>Myxococcia</taxon>
        <taxon>Myxococcales</taxon>
        <taxon>Cystobacterineae</taxon>
        <taxon>Archangiaceae</taxon>
        <taxon>Archangium</taxon>
    </lineage>
</organism>
<keyword evidence="4" id="KW-0808">Transferase</keyword>
<dbReference type="PRINTS" id="PR00344">
    <property type="entry name" value="BCTRLSENSOR"/>
</dbReference>
<keyword evidence="7" id="KW-0067">ATP-binding</keyword>
<feature type="domain" description="Histidine kinase" evidence="9">
    <location>
        <begin position="204"/>
        <end position="404"/>
    </location>
</feature>
<proteinExistence type="predicted"/>
<evidence type="ECO:0000256" key="6">
    <source>
        <dbReference type="ARBA" id="ARBA00022777"/>
    </source>
</evidence>
<evidence type="ECO:0000256" key="4">
    <source>
        <dbReference type="ARBA" id="ARBA00022679"/>
    </source>
</evidence>
<dbReference type="CDD" id="cd00082">
    <property type="entry name" value="HisKA"/>
    <property type="match status" value="1"/>
</dbReference>
<evidence type="ECO:0000256" key="7">
    <source>
        <dbReference type="ARBA" id="ARBA00022840"/>
    </source>
</evidence>
<dbReference type="InterPro" id="IPR003594">
    <property type="entry name" value="HATPase_dom"/>
</dbReference>
<dbReference type="InterPro" id="IPR003661">
    <property type="entry name" value="HisK_dim/P_dom"/>
</dbReference>
<dbReference type="Gene3D" id="3.30.565.10">
    <property type="entry name" value="Histidine kinase-like ATPase, C-terminal domain"/>
    <property type="match status" value="1"/>
</dbReference>
<dbReference type="PANTHER" id="PTHR43065">
    <property type="entry name" value="SENSOR HISTIDINE KINASE"/>
    <property type="match status" value="1"/>
</dbReference>
<evidence type="ECO:0000256" key="1">
    <source>
        <dbReference type="ARBA" id="ARBA00000085"/>
    </source>
</evidence>